<evidence type="ECO:0000259" key="17">
    <source>
        <dbReference type="PROSITE" id="PS50886"/>
    </source>
</evidence>
<dbReference type="FunFam" id="2.40.50.140:FF:000042">
    <property type="entry name" value="Methionine--tRNA ligase"/>
    <property type="match status" value="1"/>
</dbReference>
<keyword evidence="13" id="KW-0030">Aminoacyl-tRNA synthetase</keyword>
<evidence type="ECO:0000256" key="13">
    <source>
        <dbReference type="ARBA" id="ARBA00023146"/>
    </source>
</evidence>
<reference evidence="19 20" key="1">
    <citation type="journal article" date="2016" name="Environ. Microbiol.">
        <title>Genomic resolution of a cold subsurface aquifer community provides metabolic insights for novel microbes adapted to high CO concentrations.</title>
        <authorList>
            <person name="Probst A.J."/>
            <person name="Castelle C.J."/>
            <person name="Singh A."/>
            <person name="Brown C.T."/>
            <person name="Anantharaman K."/>
            <person name="Sharon I."/>
            <person name="Hug L.A."/>
            <person name="Burstein D."/>
            <person name="Emerson J.B."/>
            <person name="Thomas B.C."/>
            <person name="Banfield J.F."/>
        </authorList>
    </citation>
    <scope>NUCLEOTIDE SEQUENCE [LARGE SCALE GENOMIC DNA]</scope>
    <source>
        <strain evidence="19">CG2_30_40_21</strain>
    </source>
</reference>
<dbReference type="Proteomes" id="UP000183085">
    <property type="component" value="Unassembled WGS sequence"/>
</dbReference>
<dbReference type="GO" id="GO:0000049">
    <property type="term" value="F:tRNA binding"/>
    <property type="evidence" value="ECO:0007669"/>
    <property type="project" value="UniProtKB-UniRule"/>
</dbReference>
<dbReference type="NCBIfam" id="TIGR00399">
    <property type="entry name" value="metG_C_term"/>
    <property type="match status" value="1"/>
</dbReference>
<keyword evidence="6" id="KW-0963">Cytoplasm</keyword>
<dbReference type="InterPro" id="IPR012340">
    <property type="entry name" value="NA-bd_OB-fold"/>
</dbReference>
<evidence type="ECO:0000256" key="9">
    <source>
        <dbReference type="ARBA" id="ARBA00022741"/>
    </source>
</evidence>
<dbReference type="InterPro" id="IPR002547">
    <property type="entry name" value="tRNA-bd_dom"/>
</dbReference>
<dbReference type="Gene3D" id="2.40.50.140">
    <property type="entry name" value="Nucleic acid-binding proteins"/>
    <property type="match status" value="1"/>
</dbReference>
<dbReference type="Pfam" id="PF01588">
    <property type="entry name" value="tRNA_bind"/>
    <property type="match status" value="1"/>
</dbReference>
<dbReference type="GO" id="GO:0006431">
    <property type="term" value="P:methionyl-tRNA aminoacylation"/>
    <property type="evidence" value="ECO:0007669"/>
    <property type="project" value="InterPro"/>
</dbReference>
<comment type="catalytic activity">
    <reaction evidence="15">
        <text>tRNA(Met) + L-methionine + ATP = L-methionyl-tRNA(Met) + AMP + diphosphate</text>
        <dbReference type="Rhea" id="RHEA:13481"/>
        <dbReference type="Rhea" id="RHEA-COMP:9667"/>
        <dbReference type="Rhea" id="RHEA-COMP:9698"/>
        <dbReference type="ChEBI" id="CHEBI:30616"/>
        <dbReference type="ChEBI" id="CHEBI:33019"/>
        <dbReference type="ChEBI" id="CHEBI:57844"/>
        <dbReference type="ChEBI" id="CHEBI:78442"/>
        <dbReference type="ChEBI" id="CHEBI:78530"/>
        <dbReference type="ChEBI" id="CHEBI:456215"/>
        <dbReference type="EC" id="6.1.1.10"/>
    </reaction>
</comment>
<keyword evidence="8 19" id="KW-0436">Ligase</keyword>
<evidence type="ECO:0000256" key="6">
    <source>
        <dbReference type="ARBA" id="ARBA00022490"/>
    </source>
</evidence>
<organism evidence="19 20">
    <name type="scientific">Candidatus Desantisbacteria bacterium CG2_30_40_21</name>
    <dbReference type="NCBI Taxonomy" id="1817895"/>
    <lineage>
        <taxon>Bacteria</taxon>
        <taxon>Candidatus Desantisiibacteriota</taxon>
    </lineage>
</organism>
<comment type="function">
    <text evidence="1">Is required not only for elongation of protein synthesis but also for the initiation of all mRNA translation through initiator tRNA(fMet) aminoacylation.</text>
</comment>
<name>A0A1J5DP88_9BACT</name>
<sequence length="106" mass="11833">MVTFDDFKKIEIRIGKIMSAQRVEGTDKLMQLEVDIGEERRQIVAGIAHAYTPEEIIGKEIPVLINLEPRKLRGIESQGMILAAIDGEMPVLLHPAKEVLPGSMVR</sequence>
<evidence type="ECO:0000256" key="11">
    <source>
        <dbReference type="ARBA" id="ARBA00022884"/>
    </source>
</evidence>
<evidence type="ECO:0000256" key="1">
    <source>
        <dbReference type="ARBA" id="ARBA00003314"/>
    </source>
</evidence>
<evidence type="ECO:0000256" key="4">
    <source>
        <dbReference type="ARBA" id="ARBA00012838"/>
    </source>
</evidence>
<keyword evidence="12" id="KW-0648">Protein biosynthesis</keyword>
<evidence type="ECO:0000259" key="18">
    <source>
        <dbReference type="PROSITE" id="PS50926"/>
    </source>
</evidence>
<evidence type="ECO:0000256" key="5">
    <source>
        <dbReference type="ARBA" id="ARBA00018753"/>
    </source>
</evidence>
<evidence type="ECO:0000256" key="3">
    <source>
        <dbReference type="ARBA" id="ARBA00011738"/>
    </source>
</evidence>
<dbReference type="GO" id="GO:0005737">
    <property type="term" value="C:cytoplasm"/>
    <property type="evidence" value="ECO:0007669"/>
    <property type="project" value="UniProtKB-SubCell"/>
</dbReference>
<accession>A0A1J5DP88</accession>
<dbReference type="SUPFAM" id="SSF50249">
    <property type="entry name" value="Nucleic acid-binding proteins"/>
    <property type="match status" value="1"/>
</dbReference>
<comment type="subunit">
    <text evidence="3">Homodimer.</text>
</comment>
<comment type="caution">
    <text evidence="19">The sequence shown here is derived from an EMBL/GenBank/DDBJ whole genome shotgun (WGS) entry which is preliminary data.</text>
</comment>
<evidence type="ECO:0000256" key="14">
    <source>
        <dbReference type="ARBA" id="ARBA00030904"/>
    </source>
</evidence>
<evidence type="ECO:0000256" key="12">
    <source>
        <dbReference type="ARBA" id="ARBA00022917"/>
    </source>
</evidence>
<dbReference type="PROSITE" id="PS50886">
    <property type="entry name" value="TRBD"/>
    <property type="match status" value="1"/>
</dbReference>
<evidence type="ECO:0000256" key="10">
    <source>
        <dbReference type="ARBA" id="ARBA00022840"/>
    </source>
</evidence>
<proteinExistence type="predicted"/>
<gene>
    <name evidence="19" type="ORF">AUJ95_07470</name>
</gene>
<evidence type="ECO:0000313" key="19">
    <source>
        <dbReference type="EMBL" id="OIP37956.1"/>
    </source>
</evidence>
<dbReference type="GO" id="GO:0004825">
    <property type="term" value="F:methionine-tRNA ligase activity"/>
    <property type="evidence" value="ECO:0007669"/>
    <property type="project" value="UniProtKB-EC"/>
</dbReference>
<protein>
    <recommendedName>
        <fullName evidence="5">Methionine--tRNA ligase</fullName>
        <ecNumber evidence="4">6.1.1.10</ecNumber>
    </recommendedName>
    <alternativeName>
        <fullName evidence="14">Methionyl-tRNA synthetase</fullName>
    </alternativeName>
</protein>
<feature type="domain" description="TRAM" evidence="18">
    <location>
        <begin position="54"/>
        <end position="106"/>
    </location>
</feature>
<evidence type="ECO:0000256" key="15">
    <source>
        <dbReference type="ARBA" id="ARBA00047364"/>
    </source>
</evidence>
<comment type="subcellular location">
    <subcellularLocation>
        <location evidence="2">Cytoplasm</location>
    </subcellularLocation>
</comment>
<dbReference type="PROSITE" id="PS50926">
    <property type="entry name" value="TRAM"/>
    <property type="match status" value="1"/>
</dbReference>
<keyword evidence="11 16" id="KW-0694">RNA-binding</keyword>
<dbReference type="GO" id="GO:0005524">
    <property type="term" value="F:ATP binding"/>
    <property type="evidence" value="ECO:0007669"/>
    <property type="project" value="UniProtKB-KW"/>
</dbReference>
<dbReference type="EMBL" id="MNYI01000192">
    <property type="protein sequence ID" value="OIP37956.1"/>
    <property type="molecule type" value="Genomic_DNA"/>
</dbReference>
<evidence type="ECO:0000256" key="7">
    <source>
        <dbReference type="ARBA" id="ARBA00022555"/>
    </source>
</evidence>
<dbReference type="CDD" id="cd02800">
    <property type="entry name" value="tRNA_bind_EcMetRS_like"/>
    <property type="match status" value="1"/>
</dbReference>
<dbReference type="InterPro" id="IPR002792">
    <property type="entry name" value="TRAM_dom"/>
</dbReference>
<dbReference type="InterPro" id="IPR004495">
    <property type="entry name" value="Met-tRNA-synth_bsu_C"/>
</dbReference>
<dbReference type="PANTHER" id="PTHR11586">
    <property type="entry name" value="TRNA-AMINOACYLATION COFACTOR ARC1 FAMILY MEMBER"/>
    <property type="match status" value="1"/>
</dbReference>
<evidence type="ECO:0000256" key="16">
    <source>
        <dbReference type="PROSITE-ProRule" id="PRU00209"/>
    </source>
</evidence>
<dbReference type="AlphaFoldDB" id="A0A1J5DP88"/>
<dbReference type="EC" id="6.1.1.10" evidence="4"/>
<dbReference type="InterPro" id="IPR051270">
    <property type="entry name" value="Tyrosine-tRNA_ligase_regulator"/>
</dbReference>
<evidence type="ECO:0000313" key="20">
    <source>
        <dbReference type="Proteomes" id="UP000183085"/>
    </source>
</evidence>
<feature type="domain" description="TRNA-binding" evidence="17">
    <location>
        <begin position="6"/>
        <end position="106"/>
    </location>
</feature>
<keyword evidence="7 16" id="KW-0820">tRNA-binding</keyword>
<keyword evidence="9" id="KW-0547">Nucleotide-binding</keyword>
<evidence type="ECO:0000256" key="8">
    <source>
        <dbReference type="ARBA" id="ARBA00022598"/>
    </source>
</evidence>
<dbReference type="STRING" id="1817895.AUJ95_07470"/>
<keyword evidence="10" id="KW-0067">ATP-binding</keyword>
<dbReference type="PANTHER" id="PTHR11586:SF37">
    <property type="entry name" value="TRNA-BINDING DOMAIN-CONTAINING PROTEIN"/>
    <property type="match status" value="1"/>
</dbReference>
<evidence type="ECO:0000256" key="2">
    <source>
        <dbReference type="ARBA" id="ARBA00004496"/>
    </source>
</evidence>